<proteinExistence type="inferred from homology"/>
<keyword evidence="3" id="KW-1003">Cell membrane</keyword>
<evidence type="ECO:0000259" key="8">
    <source>
        <dbReference type="Pfam" id="PF02687"/>
    </source>
</evidence>
<evidence type="ECO:0000256" key="7">
    <source>
        <dbReference type="SAM" id="Phobius"/>
    </source>
</evidence>
<organism evidence="10 11">
    <name type="scientific">Pusillimonas minor</name>
    <dbReference type="NCBI Taxonomy" id="2697024"/>
    <lineage>
        <taxon>Bacteria</taxon>
        <taxon>Pseudomonadati</taxon>
        <taxon>Pseudomonadota</taxon>
        <taxon>Betaproteobacteria</taxon>
        <taxon>Burkholderiales</taxon>
        <taxon>Alcaligenaceae</taxon>
        <taxon>Pusillimonas</taxon>
    </lineage>
</organism>
<comment type="similarity">
    <text evidence="2">Belongs to the ABC-4 integral membrane protein family. LolC/E subfamily.</text>
</comment>
<protein>
    <submittedName>
        <fullName evidence="10">ABC transporter permease</fullName>
    </submittedName>
</protein>
<keyword evidence="11" id="KW-1185">Reference proteome</keyword>
<comment type="caution">
    <text evidence="10">The sequence shown here is derived from an EMBL/GenBank/DDBJ whole genome shotgun (WGS) entry which is preliminary data.</text>
</comment>
<keyword evidence="4 7" id="KW-0812">Transmembrane</keyword>
<dbReference type="Proteomes" id="UP000545386">
    <property type="component" value="Unassembled WGS sequence"/>
</dbReference>
<dbReference type="GO" id="GO:0044874">
    <property type="term" value="P:lipoprotein localization to outer membrane"/>
    <property type="evidence" value="ECO:0007669"/>
    <property type="project" value="TreeGrafter"/>
</dbReference>
<sequence>MHWLETTVAIKFLRQNMTQTLLILVGIAVGVSVIVFITTLINGLQENIIDRTLGTQSHIRVEPPDERNLIAPLGNNTRRLLLEDPRAQRLRSVNNWLAVQQTLDTLPEVTAVSPVISGPAFARRGNVLKSVSLVGIDPQRYQKIIPVQDDIIDGEFRVGAGDAVIGALLARDLGMRTGGKLRIESGDGRTATVTIAGIFELGVRELDLRYVYLDLKQTQSLLDLPGAVTVIDVTVNDLFQADQIAVRIGRLTGLKAESWIETNAQLMNALSSQRLSTTMISFFVAMSVAFGIASVLAISVTQRTREIGILRAMGMQRGQMLQVFLVQGAVLGLAGSAAGSAAGYALVWSFNTFGPKLFYIPLMPSLIPTTMLAAMVTGVLAAMVPAWRAARLDPVEAIRYV</sequence>
<dbReference type="Pfam" id="PF02687">
    <property type="entry name" value="FtsX"/>
    <property type="match status" value="1"/>
</dbReference>
<evidence type="ECO:0000313" key="10">
    <source>
        <dbReference type="EMBL" id="MBC2769911.1"/>
    </source>
</evidence>
<dbReference type="AlphaFoldDB" id="A0A842HRN1"/>
<dbReference type="RefSeq" id="WP_185779625.1">
    <property type="nucleotide sequence ID" value="NZ_JACJUU010000005.1"/>
</dbReference>
<reference evidence="10 11" key="1">
    <citation type="submission" date="2020-08" db="EMBL/GenBank/DDBJ databases">
        <title>Paraeoetvoesia sp. YC-7-48 draft genome sequence.</title>
        <authorList>
            <person name="Yao L."/>
        </authorList>
    </citation>
    <scope>NUCLEOTIDE SEQUENCE [LARGE SCALE GENOMIC DNA]</scope>
    <source>
        <strain evidence="11">YC-7-48</strain>
    </source>
</reference>
<evidence type="ECO:0000256" key="5">
    <source>
        <dbReference type="ARBA" id="ARBA00022989"/>
    </source>
</evidence>
<feature type="transmembrane region" description="Helical" evidence="7">
    <location>
        <begin position="21"/>
        <end position="41"/>
    </location>
</feature>
<dbReference type="EMBL" id="JACJUU010000005">
    <property type="protein sequence ID" value="MBC2769911.1"/>
    <property type="molecule type" value="Genomic_DNA"/>
</dbReference>
<feature type="domain" description="ABC3 transporter permease C-terminal" evidence="8">
    <location>
        <begin position="279"/>
        <end position="394"/>
    </location>
</feature>
<evidence type="ECO:0000313" key="11">
    <source>
        <dbReference type="Proteomes" id="UP000545386"/>
    </source>
</evidence>
<dbReference type="GO" id="GO:0098797">
    <property type="term" value="C:plasma membrane protein complex"/>
    <property type="evidence" value="ECO:0007669"/>
    <property type="project" value="TreeGrafter"/>
</dbReference>
<dbReference type="InterPro" id="IPR051447">
    <property type="entry name" value="Lipoprotein-release_system"/>
</dbReference>
<keyword evidence="5 7" id="KW-1133">Transmembrane helix</keyword>
<feature type="domain" description="MacB-like periplasmic core" evidence="9">
    <location>
        <begin position="20"/>
        <end position="248"/>
    </location>
</feature>
<gene>
    <name evidence="10" type="ORF">GTU67_08305</name>
</gene>
<evidence type="ECO:0000259" key="9">
    <source>
        <dbReference type="Pfam" id="PF12704"/>
    </source>
</evidence>
<accession>A0A842HRN1</accession>
<evidence type="ECO:0000256" key="3">
    <source>
        <dbReference type="ARBA" id="ARBA00022475"/>
    </source>
</evidence>
<evidence type="ECO:0000256" key="6">
    <source>
        <dbReference type="ARBA" id="ARBA00023136"/>
    </source>
</evidence>
<dbReference type="InterPro" id="IPR025857">
    <property type="entry name" value="MacB_PCD"/>
</dbReference>
<dbReference type="Pfam" id="PF12704">
    <property type="entry name" value="MacB_PCD"/>
    <property type="match status" value="1"/>
</dbReference>
<name>A0A842HRN1_9BURK</name>
<feature type="transmembrane region" description="Helical" evidence="7">
    <location>
        <begin position="321"/>
        <end position="346"/>
    </location>
</feature>
<evidence type="ECO:0000256" key="2">
    <source>
        <dbReference type="ARBA" id="ARBA00005236"/>
    </source>
</evidence>
<dbReference type="PANTHER" id="PTHR30489:SF0">
    <property type="entry name" value="LIPOPROTEIN-RELEASING SYSTEM TRANSMEMBRANE PROTEIN LOLE"/>
    <property type="match status" value="1"/>
</dbReference>
<dbReference type="PANTHER" id="PTHR30489">
    <property type="entry name" value="LIPOPROTEIN-RELEASING SYSTEM TRANSMEMBRANE PROTEIN LOLE"/>
    <property type="match status" value="1"/>
</dbReference>
<feature type="transmembrane region" description="Helical" evidence="7">
    <location>
        <begin position="358"/>
        <end position="384"/>
    </location>
</feature>
<dbReference type="InterPro" id="IPR003838">
    <property type="entry name" value="ABC3_permease_C"/>
</dbReference>
<evidence type="ECO:0000256" key="4">
    <source>
        <dbReference type="ARBA" id="ARBA00022692"/>
    </source>
</evidence>
<keyword evidence="6 7" id="KW-0472">Membrane</keyword>
<comment type="subcellular location">
    <subcellularLocation>
        <location evidence="1">Cell membrane</location>
        <topology evidence="1">Multi-pass membrane protein</topology>
    </subcellularLocation>
</comment>
<feature type="transmembrane region" description="Helical" evidence="7">
    <location>
        <begin position="279"/>
        <end position="300"/>
    </location>
</feature>
<evidence type="ECO:0000256" key="1">
    <source>
        <dbReference type="ARBA" id="ARBA00004651"/>
    </source>
</evidence>